<proteinExistence type="predicted"/>
<evidence type="ECO:0000256" key="1">
    <source>
        <dbReference type="SAM" id="MobiDB-lite"/>
    </source>
</evidence>
<name>A0A3N0Z101_ANAGA</name>
<evidence type="ECO:0000313" key="2">
    <source>
        <dbReference type="EMBL" id="ROL51893.1"/>
    </source>
</evidence>
<comment type="caution">
    <text evidence="2">The sequence shown here is derived from an EMBL/GenBank/DDBJ whole genome shotgun (WGS) entry which is preliminary data.</text>
</comment>
<gene>
    <name evidence="2" type="ORF">DPX16_19412</name>
</gene>
<dbReference type="Proteomes" id="UP000281406">
    <property type="component" value="Unassembled WGS sequence"/>
</dbReference>
<dbReference type="OrthoDB" id="8813781at2759"/>
<evidence type="ECO:0000313" key="3">
    <source>
        <dbReference type="Proteomes" id="UP000281406"/>
    </source>
</evidence>
<protein>
    <submittedName>
        <fullName evidence="2">Uncharacterized protein</fullName>
    </submittedName>
</protein>
<reference evidence="2 3" key="1">
    <citation type="submission" date="2018-10" db="EMBL/GenBank/DDBJ databases">
        <title>Genome assembly for a Yunnan-Guizhou Plateau 3E fish, Anabarilius grahami (Regan), and its evolutionary and genetic applications.</title>
        <authorList>
            <person name="Jiang W."/>
        </authorList>
    </citation>
    <scope>NUCLEOTIDE SEQUENCE [LARGE SCALE GENOMIC DNA]</scope>
    <source>
        <strain evidence="2">AG-KIZ</strain>
        <tissue evidence="2">Muscle</tissue>
    </source>
</reference>
<organism evidence="2 3">
    <name type="scientific">Anabarilius grahami</name>
    <name type="common">Kanglang fish</name>
    <name type="synonym">Barilius grahami</name>
    <dbReference type="NCBI Taxonomy" id="495550"/>
    <lineage>
        <taxon>Eukaryota</taxon>
        <taxon>Metazoa</taxon>
        <taxon>Chordata</taxon>
        <taxon>Craniata</taxon>
        <taxon>Vertebrata</taxon>
        <taxon>Euteleostomi</taxon>
        <taxon>Actinopterygii</taxon>
        <taxon>Neopterygii</taxon>
        <taxon>Teleostei</taxon>
        <taxon>Ostariophysi</taxon>
        <taxon>Cypriniformes</taxon>
        <taxon>Xenocyprididae</taxon>
        <taxon>Xenocypridinae</taxon>
        <taxon>Xenocypridinae incertae sedis</taxon>
        <taxon>Anabarilius</taxon>
    </lineage>
</organism>
<feature type="compositionally biased region" description="Polar residues" evidence="1">
    <location>
        <begin position="168"/>
        <end position="177"/>
    </location>
</feature>
<feature type="region of interest" description="Disordered" evidence="1">
    <location>
        <begin position="165"/>
        <end position="187"/>
    </location>
</feature>
<keyword evidence="3" id="KW-1185">Reference proteome</keyword>
<dbReference type="EMBL" id="RJVU01018281">
    <property type="protein sequence ID" value="ROL51893.1"/>
    <property type="molecule type" value="Genomic_DNA"/>
</dbReference>
<sequence>MGECMLDHYGEDGFQSCEGFDDWSTFSSADWTEPQRDEKVFSDLDGFQDKTRKEELSTIPVIETGTFEFPENAENGNKANPWFIFNDCFQVEEEEKNPVMIEIPTLSQLQQNTLDEPSQSAAISSQAAHFWCHLQSGSQILRLSGPRPKLHSHEGLLKSLRLRHPDASANSQTSTLSDLELENPEDPPGALIQTKLMPSSHCRNAPGFFYQISSQWLNRYSINLRPNQHKKDPLQ</sequence>
<dbReference type="AlphaFoldDB" id="A0A3N0Z101"/>
<accession>A0A3N0Z101</accession>